<protein>
    <submittedName>
        <fullName evidence="1">Uncharacterized protein</fullName>
    </submittedName>
</protein>
<dbReference type="Gene3D" id="3.30.420.280">
    <property type="match status" value="1"/>
</dbReference>
<dbReference type="AlphaFoldDB" id="A0A0F9FWB6"/>
<sequence>MKLAITYKIDKLTGDILPQVQKGWDHGWDALRYGATPFIVGDQDYGETVIFDEQVNISPV</sequence>
<gene>
    <name evidence="1" type="ORF">LCGC14_2255510</name>
</gene>
<evidence type="ECO:0000313" key="1">
    <source>
        <dbReference type="EMBL" id="KKL55427.1"/>
    </source>
</evidence>
<comment type="caution">
    <text evidence="1">The sequence shown here is derived from an EMBL/GenBank/DDBJ whole genome shotgun (WGS) entry which is preliminary data.</text>
</comment>
<reference evidence="1" key="1">
    <citation type="journal article" date="2015" name="Nature">
        <title>Complex archaea that bridge the gap between prokaryotes and eukaryotes.</title>
        <authorList>
            <person name="Spang A."/>
            <person name="Saw J.H."/>
            <person name="Jorgensen S.L."/>
            <person name="Zaremba-Niedzwiedzka K."/>
            <person name="Martijn J."/>
            <person name="Lind A.E."/>
            <person name="van Eijk R."/>
            <person name="Schleper C."/>
            <person name="Guy L."/>
            <person name="Ettema T.J."/>
        </authorList>
    </citation>
    <scope>NUCLEOTIDE SEQUENCE</scope>
</reference>
<name>A0A0F9FWB6_9ZZZZ</name>
<proteinExistence type="predicted"/>
<dbReference type="EMBL" id="LAZR01030844">
    <property type="protein sequence ID" value="KKL55427.1"/>
    <property type="molecule type" value="Genomic_DNA"/>
</dbReference>
<organism evidence="1">
    <name type="scientific">marine sediment metagenome</name>
    <dbReference type="NCBI Taxonomy" id="412755"/>
    <lineage>
        <taxon>unclassified sequences</taxon>
        <taxon>metagenomes</taxon>
        <taxon>ecological metagenomes</taxon>
    </lineage>
</organism>
<accession>A0A0F9FWB6</accession>